<proteinExistence type="predicted"/>
<dbReference type="NCBIfam" id="TIGR00249">
    <property type="entry name" value="sixA"/>
    <property type="match status" value="1"/>
</dbReference>
<dbReference type="InterPro" id="IPR050275">
    <property type="entry name" value="PGM_Phosphatase"/>
</dbReference>
<dbReference type="Gene3D" id="3.40.50.1240">
    <property type="entry name" value="Phosphoglycerate mutase-like"/>
    <property type="match status" value="1"/>
</dbReference>
<dbReference type="Pfam" id="PF00300">
    <property type="entry name" value="His_Phos_1"/>
    <property type="match status" value="1"/>
</dbReference>
<dbReference type="EMBL" id="MABE01000638">
    <property type="protein sequence ID" value="OUS37268.1"/>
    <property type="molecule type" value="Genomic_DNA"/>
</dbReference>
<dbReference type="GO" id="GO:0005737">
    <property type="term" value="C:cytoplasm"/>
    <property type="evidence" value="ECO:0007669"/>
    <property type="project" value="InterPro"/>
</dbReference>
<dbReference type="InterPro" id="IPR029033">
    <property type="entry name" value="His_PPase_superfam"/>
</dbReference>
<evidence type="ECO:0000313" key="1">
    <source>
        <dbReference type="EMBL" id="OUS37268.1"/>
    </source>
</evidence>
<dbReference type="GO" id="GO:0101006">
    <property type="term" value="F:protein histidine phosphatase activity"/>
    <property type="evidence" value="ECO:0007669"/>
    <property type="project" value="InterPro"/>
</dbReference>
<dbReference type="AlphaFoldDB" id="A0A1Y5HIZ4"/>
<dbReference type="Proteomes" id="UP000227088">
    <property type="component" value="Unassembled WGS sequence"/>
</dbReference>
<organism evidence="1 2">
    <name type="scientific">Oleispira antarctica</name>
    <dbReference type="NCBI Taxonomy" id="188908"/>
    <lineage>
        <taxon>Bacteria</taxon>
        <taxon>Pseudomonadati</taxon>
        <taxon>Pseudomonadota</taxon>
        <taxon>Gammaproteobacteria</taxon>
        <taxon>Oceanospirillales</taxon>
        <taxon>Oceanospirillaceae</taxon>
        <taxon>Oleispira</taxon>
    </lineage>
</organism>
<dbReference type="SUPFAM" id="SSF53254">
    <property type="entry name" value="Phosphoglycerate mutase-like"/>
    <property type="match status" value="1"/>
</dbReference>
<protein>
    <submittedName>
        <fullName evidence="1">Phosphohistidine phosphatase SixA</fullName>
    </submittedName>
</protein>
<accession>A0A1Y5HIZ4</accession>
<dbReference type="SMART" id="SM00855">
    <property type="entry name" value="PGAM"/>
    <property type="match status" value="1"/>
</dbReference>
<gene>
    <name evidence="1" type="ORF">A9R00_11110</name>
</gene>
<sequence>MKLYLIRHGEAVSGATDDINRSLTERGEQRAQRAAQWLGKTIKGPVSIWASPYLRTQQTAAPIAKKLGIEITSHHCLKPEMTAQKVVSELEKEQQSIILVTHLPLVGRLASLLIDGVVYDQPWSPTEIWQLEGDIFAAGCLVSTDVWYPALEEG</sequence>
<dbReference type="PANTHER" id="PTHR48100">
    <property type="entry name" value="BROAD-SPECIFICITY PHOSPHATASE YOR283W-RELATED"/>
    <property type="match status" value="1"/>
</dbReference>
<name>A0A1Y5HIZ4_OLEAN</name>
<comment type="caution">
    <text evidence="1">The sequence shown here is derived from an EMBL/GenBank/DDBJ whole genome shotgun (WGS) entry which is preliminary data.</text>
</comment>
<dbReference type="InterPro" id="IPR013078">
    <property type="entry name" value="His_Pase_superF_clade-1"/>
</dbReference>
<reference evidence="2" key="1">
    <citation type="journal article" date="2017" name="Proc. Natl. Acad. Sci. U.S.A.">
        <title>Simulation of Deepwater Horizon oil plume reveals substrate specialization within a complex community of hydrocarbon degraders.</title>
        <authorList>
            <person name="Hu P."/>
            <person name="Dubinsky E.A."/>
            <person name="Probst A.J."/>
            <person name="Wang J."/>
            <person name="Sieber C.M.K."/>
            <person name="Tom L.M."/>
            <person name="Gardinali P."/>
            <person name="Banfield J.F."/>
            <person name="Atlas R.M."/>
            <person name="Andersen G.L."/>
        </authorList>
    </citation>
    <scope>NUCLEOTIDE SEQUENCE [LARGE SCALE GENOMIC DNA]</scope>
</reference>
<dbReference type="CDD" id="cd07067">
    <property type="entry name" value="HP_PGM_like"/>
    <property type="match status" value="1"/>
</dbReference>
<evidence type="ECO:0000313" key="2">
    <source>
        <dbReference type="Proteomes" id="UP000227088"/>
    </source>
</evidence>
<dbReference type="InterPro" id="IPR004449">
    <property type="entry name" value="SixA"/>
</dbReference>